<keyword evidence="5" id="KW-1185">Reference proteome</keyword>
<evidence type="ECO:0000259" key="3">
    <source>
        <dbReference type="Pfam" id="PF03413"/>
    </source>
</evidence>
<dbReference type="KEGG" id="rpod:E0E05_03570"/>
<dbReference type="OrthoDB" id="8478748at2"/>
<dbReference type="RefSeq" id="WP_131615474.1">
    <property type="nucleotide sequence ID" value="NZ_CP036532.1"/>
</dbReference>
<organism evidence="4 5">
    <name type="scientific">Roseitalea porphyridii</name>
    <dbReference type="NCBI Taxonomy" id="1852022"/>
    <lineage>
        <taxon>Bacteria</taxon>
        <taxon>Pseudomonadati</taxon>
        <taxon>Pseudomonadota</taxon>
        <taxon>Alphaproteobacteria</taxon>
        <taxon>Hyphomicrobiales</taxon>
        <taxon>Ahrensiaceae</taxon>
        <taxon>Roseitalea</taxon>
    </lineage>
</organism>
<feature type="signal peptide" evidence="2">
    <location>
        <begin position="1"/>
        <end position="21"/>
    </location>
</feature>
<dbReference type="GeneID" id="90766365"/>
<keyword evidence="2" id="KW-0732">Signal</keyword>
<dbReference type="Pfam" id="PF03413">
    <property type="entry name" value="PepSY"/>
    <property type="match status" value="1"/>
</dbReference>
<dbReference type="EMBL" id="CP036532">
    <property type="protein sequence ID" value="QBK29759.1"/>
    <property type="molecule type" value="Genomic_DNA"/>
</dbReference>
<feature type="region of interest" description="Disordered" evidence="1">
    <location>
        <begin position="97"/>
        <end position="116"/>
    </location>
</feature>
<proteinExistence type="predicted"/>
<gene>
    <name evidence="4" type="ORF">E0E05_03570</name>
</gene>
<dbReference type="InterPro" id="IPR025711">
    <property type="entry name" value="PepSY"/>
</dbReference>
<dbReference type="Gene3D" id="3.10.450.40">
    <property type="match status" value="1"/>
</dbReference>
<sequence>MRKSLLPLLVAMLVVPGTVGADDQDRALQAVERGEIMPLAEILAIVDERFGGRVIEIELDRDDGLYVYEMELVSAQGRLYEVYVDAASGRIIELEAEDDSYDDDYEDYEDYEDDRD</sequence>
<feature type="chain" id="PRO_5021029468" evidence="2">
    <location>
        <begin position="22"/>
        <end position="116"/>
    </location>
</feature>
<name>A0A4P6UZJ5_9HYPH</name>
<reference evidence="4 5" key="1">
    <citation type="journal article" date="2017" name="Int. J. Syst. Evol. Microbiol.">
        <title>Roseitalea porphyridii gen. nov., sp. nov., isolated from a red alga, and reclassification of Hoeflea suaedae Chung et al. 2013 as Pseudohoeflea suaedae gen. nov., comb. nov.</title>
        <authorList>
            <person name="Hyeon J.W."/>
            <person name="Jeong S.E."/>
            <person name="Baek K."/>
            <person name="Jeon C.O."/>
        </authorList>
    </citation>
    <scope>NUCLEOTIDE SEQUENCE [LARGE SCALE GENOMIC DNA]</scope>
    <source>
        <strain evidence="4 5">MA7-20</strain>
    </source>
</reference>
<accession>A0A4P6UZJ5</accession>
<evidence type="ECO:0000256" key="2">
    <source>
        <dbReference type="SAM" id="SignalP"/>
    </source>
</evidence>
<evidence type="ECO:0000256" key="1">
    <source>
        <dbReference type="SAM" id="MobiDB-lite"/>
    </source>
</evidence>
<protein>
    <submittedName>
        <fullName evidence="4">Peptidase</fullName>
    </submittedName>
</protein>
<evidence type="ECO:0000313" key="5">
    <source>
        <dbReference type="Proteomes" id="UP000293719"/>
    </source>
</evidence>
<dbReference type="Proteomes" id="UP000293719">
    <property type="component" value="Chromosome"/>
</dbReference>
<evidence type="ECO:0000313" key="4">
    <source>
        <dbReference type="EMBL" id="QBK29759.1"/>
    </source>
</evidence>
<feature type="domain" description="PepSY" evidence="3">
    <location>
        <begin position="37"/>
        <end position="94"/>
    </location>
</feature>
<dbReference type="AlphaFoldDB" id="A0A4P6UZJ5"/>